<protein>
    <submittedName>
        <fullName evidence="2">Uncharacterized protein</fullName>
    </submittedName>
</protein>
<name>A0ABS6I6P9_9MICC</name>
<keyword evidence="3" id="KW-1185">Reference proteome</keyword>
<evidence type="ECO:0000313" key="3">
    <source>
        <dbReference type="Proteomes" id="UP000824166"/>
    </source>
</evidence>
<dbReference type="RefSeq" id="WP_216924917.1">
    <property type="nucleotide sequence ID" value="NZ_JAHOPC010000005.1"/>
</dbReference>
<dbReference type="Proteomes" id="UP000824166">
    <property type="component" value="Unassembled WGS sequence"/>
</dbReference>
<accession>A0ABS6I6P9</accession>
<proteinExistence type="predicted"/>
<reference evidence="2 3" key="1">
    <citation type="submission" date="2021-06" db="EMBL/GenBank/DDBJ databases">
        <authorList>
            <person name="Jeong J.W."/>
        </authorList>
    </citation>
    <scope>NUCLEOTIDE SEQUENCE [LARGE SCALE GENOMIC DNA]</scope>
    <source>
        <strain evidence="2 3">MMS21-TAE1-1</strain>
    </source>
</reference>
<gene>
    <name evidence="2" type="ORF">KSW38_10755</name>
</gene>
<comment type="caution">
    <text evidence="2">The sequence shown here is derived from an EMBL/GenBank/DDBJ whole genome shotgun (WGS) entry which is preliminary data.</text>
</comment>
<evidence type="ECO:0000313" key="2">
    <source>
        <dbReference type="EMBL" id="MBU8866769.1"/>
    </source>
</evidence>
<feature type="region of interest" description="Disordered" evidence="1">
    <location>
        <begin position="39"/>
        <end position="105"/>
    </location>
</feature>
<dbReference type="EMBL" id="JAHOPC010000005">
    <property type="protein sequence ID" value="MBU8866769.1"/>
    <property type="molecule type" value="Genomic_DNA"/>
</dbReference>
<sequence>MTPAIRPLRPNPEAQRQVARSTIRDLDVLSFSVLSVDDIRPPRASQVHPLDPGRQQRPSATVVGPSPETIHGRQFAAEGSDPHLRTGHRAFTDMERQPYTDRDIRGAVDSLSVRCQPRPDGLE</sequence>
<evidence type="ECO:0000256" key="1">
    <source>
        <dbReference type="SAM" id="MobiDB-lite"/>
    </source>
</evidence>
<feature type="compositionally biased region" description="Basic and acidic residues" evidence="1">
    <location>
        <begin position="80"/>
        <end position="105"/>
    </location>
</feature>
<organism evidence="2 3">
    <name type="scientific">Paenarthrobacter aromaticivorans</name>
    <dbReference type="NCBI Taxonomy" id="2849150"/>
    <lineage>
        <taxon>Bacteria</taxon>
        <taxon>Bacillati</taxon>
        <taxon>Actinomycetota</taxon>
        <taxon>Actinomycetes</taxon>
        <taxon>Micrococcales</taxon>
        <taxon>Micrococcaceae</taxon>
        <taxon>Paenarthrobacter</taxon>
    </lineage>
</organism>